<dbReference type="CDD" id="cd07185">
    <property type="entry name" value="OmpA_C-like"/>
    <property type="match status" value="1"/>
</dbReference>
<dbReference type="InterPro" id="IPR006665">
    <property type="entry name" value="OmpA-like"/>
</dbReference>
<reference evidence="8" key="1">
    <citation type="submission" date="2016-10" db="EMBL/GenBank/DDBJ databases">
        <authorList>
            <person name="Varghese N."/>
            <person name="Submissions S."/>
        </authorList>
    </citation>
    <scope>NUCLEOTIDE SEQUENCE [LARGE SCALE GENOMIC DNA]</scope>
    <source>
        <strain evidence="8">CGMCC 1.10658</strain>
    </source>
</reference>
<evidence type="ECO:0000256" key="1">
    <source>
        <dbReference type="ARBA" id="ARBA00004442"/>
    </source>
</evidence>
<keyword evidence="2 4" id="KW-0472">Membrane</keyword>
<accession>A0A1G9CTU0</accession>
<name>A0A1G9CTU0_9GAMM</name>
<dbReference type="InterPro" id="IPR036737">
    <property type="entry name" value="OmpA-like_sf"/>
</dbReference>
<sequence length="197" mass="22010">MTRVTCGPLFVLVATVCLAACYDDPNRKYALEPLPNVQAGAAEQLARESNPFGDEMVRYLRGKPREDGNEFTLGVRFEPGGFAPRMDTLADLEALLVIMRDYPSLRIAIEGHTDNEGEPDKNRRLSQARADWVRQFLVERGVAAERVTSEGFGDTRPIADNTSPAGQKKNRRLVIRILNFDSRPVPVEFHQQPGDGR</sequence>
<dbReference type="GO" id="GO:0009279">
    <property type="term" value="C:cell outer membrane"/>
    <property type="evidence" value="ECO:0007669"/>
    <property type="project" value="UniProtKB-SubCell"/>
</dbReference>
<keyword evidence="8" id="KW-1185">Reference proteome</keyword>
<dbReference type="Gene3D" id="3.30.1330.60">
    <property type="entry name" value="OmpA-like domain"/>
    <property type="match status" value="1"/>
</dbReference>
<dbReference type="PROSITE" id="PS51123">
    <property type="entry name" value="OMPA_2"/>
    <property type="match status" value="1"/>
</dbReference>
<feature type="signal peptide" evidence="5">
    <location>
        <begin position="1"/>
        <end position="19"/>
    </location>
</feature>
<keyword evidence="3" id="KW-0998">Cell outer membrane</keyword>
<dbReference type="STRING" id="658219.SAMN05216212_2622"/>
<evidence type="ECO:0000256" key="2">
    <source>
        <dbReference type="ARBA" id="ARBA00023136"/>
    </source>
</evidence>
<dbReference type="AlphaFoldDB" id="A0A1G9CTU0"/>
<dbReference type="Pfam" id="PF00691">
    <property type="entry name" value="OmpA"/>
    <property type="match status" value="1"/>
</dbReference>
<dbReference type="RefSeq" id="WP_091514908.1">
    <property type="nucleotide sequence ID" value="NZ_FNFH01000005.1"/>
</dbReference>
<gene>
    <name evidence="7" type="ORF">SAMN05216212_2622</name>
</gene>
<organism evidence="7 8">
    <name type="scientific">Microbulbifer yueqingensis</name>
    <dbReference type="NCBI Taxonomy" id="658219"/>
    <lineage>
        <taxon>Bacteria</taxon>
        <taxon>Pseudomonadati</taxon>
        <taxon>Pseudomonadota</taxon>
        <taxon>Gammaproteobacteria</taxon>
        <taxon>Cellvibrionales</taxon>
        <taxon>Microbulbiferaceae</taxon>
        <taxon>Microbulbifer</taxon>
    </lineage>
</organism>
<evidence type="ECO:0000256" key="3">
    <source>
        <dbReference type="ARBA" id="ARBA00023237"/>
    </source>
</evidence>
<evidence type="ECO:0000313" key="7">
    <source>
        <dbReference type="EMBL" id="SDK55068.1"/>
    </source>
</evidence>
<dbReference type="InterPro" id="IPR050330">
    <property type="entry name" value="Bact_OuterMem_StrucFunc"/>
</dbReference>
<dbReference type="PANTHER" id="PTHR30329:SF21">
    <property type="entry name" value="LIPOPROTEIN YIAD-RELATED"/>
    <property type="match status" value="1"/>
</dbReference>
<feature type="chain" id="PRO_5011484128" evidence="5">
    <location>
        <begin position="20"/>
        <end position="197"/>
    </location>
</feature>
<feature type="domain" description="OmpA-like" evidence="6">
    <location>
        <begin position="64"/>
        <end position="181"/>
    </location>
</feature>
<dbReference type="Proteomes" id="UP000199305">
    <property type="component" value="Unassembled WGS sequence"/>
</dbReference>
<dbReference type="PANTHER" id="PTHR30329">
    <property type="entry name" value="STATOR ELEMENT OF FLAGELLAR MOTOR COMPLEX"/>
    <property type="match status" value="1"/>
</dbReference>
<comment type="subcellular location">
    <subcellularLocation>
        <location evidence="1">Cell outer membrane</location>
    </subcellularLocation>
</comment>
<dbReference type="OrthoDB" id="9805832at2"/>
<proteinExistence type="predicted"/>
<evidence type="ECO:0000259" key="6">
    <source>
        <dbReference type="PROSITE" id="PS51123"/>
    </source>
</evidence>
<evidence type="ECO:0000256" key="5">
    <source>
        <dbReference type="SAM" id="SignalP"/>
    </source>
</evidence>
<dbReference type="InterPro" id="IPR006664">
    <property type="entry name" value="OMP_bac"/>
</dbReference>
<evidence type="ECO:0000313" key="8">
    <source>
        <dbReference type="Proteomes" id="UP000199305"/>
    </source>
</evidence>
<dbReference type="PRINTS" id="PR01021">
    <property type="entry name" value="OMPADOMAIN"/>
</dbReference>
<protein>
    <submittedName>
        <fullName evidence="7">Outer membrane protein OmpA</fullName>
    </submittedName>
</protein>
<keyword evidence="5" id="KW-0732">Signal</keyword>
<evidence type="ECO:0000256" key="4">
    <source>
        <dbReference type="PROSITE-ProRule" id="PRU00473"/>
    </source>
</evidence>
<dbReference type="SUPFAM" id="SSF103088">
    <property type="entry name" value="OmpA-like"/>
    <property type="match status" value="1"/>
</dbReference>
<dbReference type="EMBL" id="FNFH01000005">
    <property type="protein sequence ID" value="SDK55068.1"/>
    <property type="molecule type" value="Genomic_DNA"/>
</dbReference>
<dbReference type="PRINTS" id="PR01023">
    <property type="entry name" value="NAFLGMOTY"/>
</dbReference>